<feature type="region of interest" description="Disordered" evidence="1">
    <location>
        <begin position="1"/>
        <end position="45"/>
    </location>
</feature>
<feature type="compositionally biased region" description="Low complexity" evidence="1">
    <location>
        <begin position="1"/>
        <end position="28"/>
    </location>
</feature>
<dbReference type="Proteomes" id="UP000318571">
    <property type="component" value="Chromosome 5"/>
</dbReference>
<gene>
    <name evidence="2" type="ORF">TCAL_17023</name>
</gene>
<dbReference type="AlphaFoldDB" id="A0A553PFS8"/>
<evidence type="ECO:0000313" key="3">
    <source>
        <dbReference type="Proteomes" id="UP000318571"/>
    </source>
</evidence>
<evidence type="ECO:0000313" key="2">
    <source>
        <dbReference type="EMBL" id="TRY76532.1"/>
    </source>
</evidence>
<comment type="caution">
    <text evidence="2">The sequence shown here is derived from an EMBL/GenBank/DDBJ whole genome shotgun (WGS) entry which is preliminary data.</text>
</comment>
<sequence length="130" mass="14660">MSYISSSPSSSSSSTSSSPPSSASSGPSPTYPDQTVGVPPQSAPYYRRMTPQEDLMATLLGIDVLVRQRQDMINQLMNHHQRLSRQNEIGSLTNFSKEIDRIMKMRGFVMKTPDMKRKMKRNATRFDQDL</sequence>
<protein>
    <submittedName>
        <fullName evidence="2">Uncharacterized protein</fullName>
    </submittedName>
</protein>
<name>A0A553PFS8_TIGCA</name>
<proteinExistence type="predicted"/>
<dbReference type="EMBL" id="VCGU01000004">
    <property type="protein sequence ID" value="TRY76532.1"/>
    <property type="molecule type" value="Genomic_DNA"/>
</dbReference>
<keyword evidence="3" id="KW-1185">Reference proteome</keyword>
<evidence type="ECO:0000256" key="1">
    <source>
        <dbReference type="SAM" id="MobiDB-lite"/>
    </source>
</evidence>
<organism evidence="2 3">
    <name type="scientific">Tigriopus californicus</name>
    <name type="common">Marine copepod</name>
    <dbReference type="NCBI Taxonomy" id="6832"/>
    <lineage>
        <taxon>Eukaryota</taxon>
        <taxon>Metazoa</taxon>
        <taxon>Ecdysozoa</taxon>
        <taxon>Arthropoda</taxon>
        <taxon>Crustacea</taxon>
        <taxon>Multicrustacea</taxon>
        <taxon>Hexanauplia</taxon>
        <taxon>Copepoda</taxon>
        <taxon>Harpacticoida</taxon>
        <taxon>Harpacticidae</taxon>
        <taxon>Tigriopus</taxon>
    </lineage>
</organism>
<accession>A0A553PFS8</accession>
<reference evidence="2 3" key="1">
    <citation type="journal article" date="2018" name="Nat. Ecol. Evol.">
        <title>Genomic signatures of mitonuclear coevolution across populations of Tigriopus californicus.</title>
        <authorList>
            <person name="Barreto F.S."/>
            <person name="Watson E.T."/>
            <person name="Lima T.G."/>
            <person name="Willett C.S."/>
            <person name="Edmands S."/>
            <person name="Li W."/>
            <person name="Burton R.S."/>
        </authorList>
    </citation>
    <scope>NUCLEOTIDE SEQUENCE [LARGE SCALE GENOMIC DNA]</scope>
    <source>
        <strain evidence="2 3">San Diego</strain>
    </source>
</reference>